<accession>N6ZGR7</accession>
<feature type="non-terminal residue" evidence="2">
    <location>
        <position position="143"/>
    </location>
</feature>
<sequence>MSYGLVWFKRDLRLADHAAFAAAALRGPMLCVLIVEPSLWAQPDAARQHYEFMLESARELHVELSRLGGRLHLLVGEAVEVLDRLHAVAPFDTLHSHEETGNAACYARDRAVARWCRARGVRWHEPAQFGVVRRLDDRDRWQS</sequence>
<dbReference type="InterPro" id="IPR002081">
    <property type="entry name" value="Cryptochrome/DNA_photolyase_1"/>
</dbReference>
<dbReference type="EMBL" id="AMXF01000385">
    <property type="protein sequence ID" value="ENO91319.1"/>
    <property type="molecule type" value="Genomic_DNA"/>
</dbReference>
<dbReference type="InterPro" id="IPR036155">
    <property type="entry name" value="Crypto/Photolyase_N_sf"/>
</dbReference>
<proteinExistence type="predicted"/>
<dbReference type="Gene3D" id="3.40.50.620">
    <property type="entry name" value="HUPs"/>
    <property type="match status" value="1"/>
</dbReference>
<dbReference type="InterPro" id="IPR006050">
    <property type="entry name" value="DNA_photolyase_N"/>
</dbReference>
<dbReference type="InterPro" id="IPR014729">
    <property type="entry name" value="Rossmann-like_a/b/a_fold"/>
</dbReference>
<keyword evidence="2" id="KW-0456">Lyase</keyword>
<reference evidence="2 3" key="1">
    <citation type="submission" date="2012-09" db="EMBL/GenBank/DDBJ databases">
        <title>Draft Genome Sequences of 6 Strains from Genus Thauera.</title>
        <authorList>
            <person name="Liu B."/>
            <person name="Shapleigh J.P."/>
            <person name="Frostegard A.H."/>
        </authorList>
    </citation>
    <scope>NUCLEOTIDE SEQUENCE [LARGE SCALE GENOMIC DNA]</scope>
    <source>
        <strain evidence="2 3">B4P</strain>
    </source>
</reference>
<organism evidence="2 3">
    <name type="scientific">Thauera phenylacetica B4P</name>
    <dbReference type="NCBI Taxonomy" id="1234382"/>
    <lineage>
        <taxon>Bacteria</taxon>
        <taxon>Pseudomonadati</taxon>
        <taxon>Pseudomonadota</taxon>
        <taxon>Betaproteobacteria</taxon>
        <taxon>Rhodocyclales</taxon>
        <taxon>Zoogloeaceae</taxon>
        <taxon>Thauera</taxon>
    </lineage>
</organism>
<dbReference type="GO" id="GO:0003904">
    <property type="term" value="F:deoxyribodipyrimidine photo-lyase activity"/>
    <property type="evidence" value="ECO:0007669"/>
    <property type="project" value="TreeGrafter"/>
</dbReference>
<evidence type="ECO:0000313" key="2">
    <source>
        <dbReference type="EMBL" id="ENO91319.1"/>
    </source>
</evidence>
<protein>
    <submittedName>
        <fullName evidence="2">Deoxyribodipyrimidine photo-lyase</fullName>
    </submittedName>
</protein>
<dbReference type="PANTHER" id="PTHR11455:SF9">
    <property type="entry name" value="CRYPTOCHROME CIRCADIAN CLOCK 5 ISOFORM X1"/>
    <property type="match status" value="1"/>
</dbReference>
<dbReference type="PROSITE" id="PS51645">
    <property type="entry name" value="PHR_CRY_ALPHA_BETA"/>
    <property type="match status" value="1"/>
</dbReference>
<evidence type="ECO:0000313" key="3">
    <source>
        <dbReference type="Proteomes" id="UP000013047"/>
    </source>
</evidence>
<keyword evidence="3" id="KW-1185">Reference proteome</keyword>
<comment type="caution">
    <text evidence="2">The sequence shown here is derived from an EMBL/GenBank/DDBJ whole genome shotgun (WGS) entry which is preliminary data.</text>
</comment>
<dbReference type="GO" id="GO:0009416">
    <property type="term" value="P:response to light stimulus"/>
    <property type="evidence" value="ECO:0007669"/>
    <property type="project" value="TreeGrafter"/>
</dbReference>
<dbReference type="AlphaFoldDB" id="N6ZGR7"/>
<dbReference type="GO" id="GO:0071949">
    <property type="term" value="F:FAD binding"/>
    <property type="evidence" value="ECO:0007669"/>
    <property type="project" value="TreeGrafter"/>
</dbReference>
<dbReference type="SUPFAM" id="SSF52425">
    <property type="entry name" value="Cryptochrome/photolyase, N-terminal domain"/>
    <property type="match status" value="1"/>
</dbReference>
<gene>
    <name evidence="2" type="ORF">C667_22639</name>
</gene>
<dbReference type="PANTHER" id="PTHR11455">
    <property type="entry name" value="CRYPTOCHROME"/>
    <property type="match status" value="1"/>
</dbReference>
<dbReference type="Pfam" id="PF00875">
    <property type="entry name" value="DNA_photolyase"/>
    <property type="match status" value="1"/>
</dbReference>
<dbReference type="GO" id="GO:0003677">
    <property type="term" value="F:DNA binding"/>
    <property type="evidence" value="ECO:0007669"/>
    <property type="project" value="TreeGrafter"/>
</dbReference>
<evidence type="ECO:0000259" key="1">
    <source>
        <dbReference type="PROSITE" id="PS51645"/>
    </source>
</evidence>
<dbReference type="Proteomes" id="UP000013047">
    <property type="component" value="Unassembled WGS sequence"/>
</dbReference>
<name>N6ZGR7_9RHOO</name>
<feature type="domain" description="Photolyase/cryptochrome alpha/beta" evidence="1">
    <location>
        <begin position="2"/>
        <end position="131"/>
    </location>
</feature>